<sequence length="51" mass="5703">MSDVKLRPGRDDSMHARRQMEEVSAAKSDINNVAVFTKLIKKAEEVTQSAL</sequence>
<protein>
    <submittedName>
        <fullName evidence="1">Uncharacterized protein</fullName>
    </submittedName>
</protein>
<evidence type="ECO:0000313" key="2">
    <source>
        <dbReference type="Proteomes" id="UP000541535"/>
    </source>
</evidence>
<proteinExistence type="predicted"/>
<dbReference type="RefSeq" id="WP_183443638.1">
    <property type="nucleotide sequence ID" value="NZ_JACHXD010000022.1"/>
</dbReference>
<keyword evidence="2" id="KW-1185">Reference proteome</keyword>
<reference evidence="1 2" key="1">
    <citation type="submission" date="2020-08" db="EMBL/GenBank/DDBJ databases">
        <title>Genomic Encyclopedia of Type Strains, Phase III (KMG-III): the genomes of soil and plant-associated and newly described type strains.</title>
        <authorList>
            <person name="Whitman W."/>
        </authorList>
    </citation>
    <scope>NUCLEOTIDE SEQUENCE [LARGE SCALE GENOMIC DNA]</scope>
    <source>
        <strain evidence="1 2">CECT 8897</strain>
    </source>
</reference>
<dbReference type="EMBL" id="JACHXD010000022">
    <property type="protein sequence ID" value="MBB3121960.1"/>
    <property type="molecule type" value="Genomic_DNA"/>
</dbReference>
<organism evidence="1 2">
    <name type="scientific">Pseudoduganella violacea</name>
    <dbReference type="NCBI Taxonomy" id="1715466"/>
    <lineage>
        <taxon>Bacteria</taxon>
        <taxon>Pseudomonadati</taxon>
        <taxon>Pseudomonadota</taxon>
        <taxon>Betaproteobacteria</taxon>
        <taxon>Burkholderiales</taxon>
        <taxon>Oxalobacteraceae</taxon>
        <taxon>Telluria group</taxon>
        <taxon>Pseudoduganella</taxon>
    </lineage>
</organism>
<comment type="caution">
    <text evidence="1">The sequence shown here is derived from an EMBL/GenBank/DDBJ whole genome shotgun (WGS) entry which is preliminary data.</text>
</comment>
<gene>
    <name evidence="1" type="ORF">FHS03_005055</name>
</gene>
<name>A0A7W5BFK6_9BURK</name>
<dbReference type="AlphaFoldDB" id="A0A7W5BFK6"/>
<accession>A0A7W5BFK6</accession>
<evidence type="ECO:0000313" key="1">
    <source>
        <dbReference type="EMBL" id="MBB3121960.1"/>
    </source>
</evidence>
<dbReference type="Proteomes" id="UP000541535">
    <property type="component" value="Unassembled WGS sequence"/>
</dbReference>